<keyword evidence="5" id="KW-1185">Reference proteome</keyword>
<keyword evidence="1" id="KW-0145">Chemotaxis</keyword>
<reference evidence="4 5" key="1">
    <citation type="submission" date="2019-10" db="EMBL/GenBank/DDBJ databases">
        <title>Whole-genome sequence of the extremophile Heliorestis acidaminivorans DSM 24790.</title>
        <authorList>
            <person name="Kyndt J.A."/>
            <person name="Meyer T.E."/>
        </authorList>
    </citation>
    <scope>NUCLEOTIDE SEQUENCE [LARGE SCALE GENOMIC DNA]</scope>
    <source>
        <strain evidence="4 5">DSM 24790</strain>
    </source>
</reference>
<dbReference type="CDD" id="cd17910">
    <property type="entry name" value="CheC_ClassII"/>
    <property type="match status" value="1"/>
</dbReference>
<evidence type="ECO:0000313" key="5">
    <source>
        <dbReference type="Proteomes" id="UP000468766"/>
    </source>
</evidence>
<dbReference type="InterPro" id="IPR050992">
    <property type="entry name" value="CheZ_family_phosphatases"/>
</dbReference>
<name>A0A6I0F6F8_9FIRM</name>
<dbReference type="GO" id="GO:0016787">
    <property type="term" value="F:hydrolase activity"/>
    <property type="evidence" value="ECO:0007669"/>
    <property type="project" value="UniProtKB-KW"/>
</dbReference>
<dbReference type="OrthoDB" id="456328at2"/>
<organism evidence="4 5">
    <name type="scientific">Heliorestis acidaminivorans</name>
    <dbReference type="NCBI Taxonomy" id="553427"/>
    <lineage>
        <taxon>Bacteria</taxon>
        <taxon>Bacillati</taxon>
        <taxon>Bacillota</taxon>
        <taxon>Clostridia</taxon>
        <taxon>Eubacteriales</taxon>
        <taxon>Heliobacteriaceae</taxon>
        <taxon>Heliorestis</taxon>
    </lineage>
</organism>
<evidence type="ECO:0000313" key="4">
    <source>
        <dbReference type="EMBL" id="KAB2954562.1"/>
    </source>
</evidence>
<evidence type="ECO:0000256" key="2">
    <source>
        <dbReference type="ARBA" id="ARBA00022801"/>
    </source>
</evidence>
<accession>A0A6I0F6F8</accession>
<dbReference type="EMBL" id="WBXO01000001">
    <property type="protein sequence ID" value="KAB2954562.1"/>
    <property type="molecule type" value="Genomic_DNA"/>
</dbReference>
<keyword evidence="2" id="KW-0378">Hydrolase</keyword>
<dbReference type="InterPro" id="IPR028976">
    <property type="entry name" value="CheC-like_sf"/>
</dbReference>
<evidence type="ECO:0000259" key="3">
    <source>
        <dbReference type="Pfam" id="PF04509"/>
    </source>
</evidence>
<evidence type="ECO:0000256" key="1">
    <source>
        <dbReference type="ARBA" id="ARBA00022500"/>
    </source>
</evidence>
<dbReference type="Pfam" id="PF04509">
    <property type="entry name" value="CheC"/>
    <property type="match status" value="1"/>
</dbReference>
<dbReference type="PANTHER" id="PTHR43693">
    <property type="entry name" value="PROTEIN PHOSPHATASE CHEZ"/>
    <property type="match status" value="1"/>
</dbReference>
<dbReference type="RefSeq" id="WP_151618121.1">
    <property type="nucleotide sequence ID" value="NZ_WBXO01000001.1"/>
</dbReference>
<dbReference type="AlphaFoldDB" id="A0A6I0F6F8"/>
<dbReference type="Proteomes" id="UP000468766">
    <property type="component" value="Unassembled WGS sequence"/>
</dbReference>
<proteinExistence type="predicted"/>
<dbReference type="Gene3D" id="3.40.1550.10">
    <property type="entry name" value="CheC-like"/>
    <property type="match status" value="1"/>
</dbReference>
<gene>
    <name evidence="4" type="ORF">F9B85_02485</name>
</gene>
<dbReference type="InterPro" id="IPR007597">
    <property type="entry name" value="CheC"/>
</dbReference>
<protein>
    <submittedName>
        <fullName evidence="4">Chemotaxis protein CheC</fullName>
    </submittedName>
</protein>
<dbReference type="SUPFAM" id="SSF103039">
    <property type="entry name" value="CheC-like"/>
    <property type="match status" value="1"/>
</dbReference>
<dbReference type="GO" id="GO:0006935">
    <property type="term" value="P:chemotaxis"/>
    <property type="evidence" value="ECO:0007669"/>
    <property type="project" value="UniProtKB-KW"/>
</dbReference>
<dbReference type="PANTHER" id="PTHR43693:SF1">
    <property type="entry name" value="PROTEIN PHOSPHATASE CHEZ"/>
    <property type="match status" value="1"/>
</dbReference>
<sequence length="211" mass="23781">MLNPLQQDALKEYMNVVIGQAGQVLSEMVNQKVYLEVPDVQLLQTRDRFILQELVASILKGHVVSSSLRFGVECSGRARLLFPVEKGKKLVNLMIGDEEFSDHSTNEAGFSDTDTDAMKEIGNVLLNVIIGSLGNLLSTRIEYSLPEIEFLFVEGVRQDPFFHPGHYTLVLRNTFVVGEERIEGAIFVMLQMDSATRLIEKIDEMLVDIYE</sequence>
<feature type="domain" description="CheC-like protein" evidence="3">
    <location>
        <begin position="6"/>
        <end position="40"/>
    </location>
</feature>
<comment type="caution">
    <text evidence="4">The sequence shown here is derived from an EMBL/GenBank/DDBJ whole genome shotgun (WGS) entry which is preliminary data.</text>
</comment>